<evidence type="ECO:0000313" key="3">
    <source>
        <dbReference type="EMBL" id="MBR7554753.1"/>
    </source>
</evidence>
<sequence>MANPVKKAVKKGIDVGVYTLLTEKQRKAIGDALPDKQKKMLQKLISGGKRSAEKEKMKQLKFHLYNLGFETKALEDLENFYQTTESISLKREIAWEIALWHMNRNTVDGAKKALPYIKRAVRGETNPEKLRKLAIITAECCDLLHVHHTGKNVIDKALKMKEHPDLYLAKVNHETNITDKLSLMNKVMEMYGLERITFLDREEPTYDDLWMESTLLTQRLGPKVSVIIPAYNAGEGLRTAIESILLQTWGNLEVLVVDDHSTDNTIEIVKDFMEKDSRVKLLQTPQNSGPYVARNIALREATGEFVTINDSDDWSHAQKIEIQVSHLIKNPRVIANTSEHARLTEDLTFYRRGTPGKYIFPNMSSIMFRREPVLRKVGYWDSVRFAADGEFKRRIVKVFGKRKYVDLKTGPLSLPRQTAASLTGSSAFGYNGYFKGVRKHYVSMLENFHRDNDFLYYPMNQYKRPFPVPEPMWPNREEKVDGKRKFNLIIVADFRYDYISIPIQNELQHLKKKFNRIGLVQMYTYDLSKKDQLQPSILDQLDEEQVQFIVYGEKVETTYLVIYQSDILSPKQKYTPTIHSTQTFVKAESQGNTAELIEEYFDVNHIIYMNRSVSGMIEAVDKGE</sequence>
<dbReference type="SUPFAM" id="SSF53448">
    <property type="entry name" value="Nucleotide-diphospho-sugar transferases"/>
    <property type="match status" value="1"/>
</dbReference>
<evidence type="ECO:0000313" key="4">
    <source>
        <dbReference type="EMBL" id="MBR7554920.1"/>
    </source>
</evidence>
<feature type="domain" description="Glycosyltransferase 2-like" evidence="2">
    <location>
        <begin position="225"/>
        <end position="338"/>
    </location>
</feature>
<protein>
    <submittedName>
        <fullName evidence="4">Glycosyltransferase family 2 protein</fullName>
    </submittedName>
</protein>
<dbReference type="PANTHER" id="PTHR22916">
    <property type="entry name" value="GLYCOSYLTRANSFERASE"/>
    <property type="match status" value="1"/>
</dbReference>
<comment type="similarity">
    <text evidence="1">Belongs to the glycosyltransferase 2 family.</text>
</comment>
<organism evidence="4 5">
    <name type="scientific">Allobacillus saliphilus</name>
    <dbReference type="NCBI Taxonomy" id="2912308"/>
    <lineage>
        <taxon>Bacteria</taxon>
        <taxon>Bacillati</taxon>
        <taxon>Bacillota</taxon>
        <taxon>Bacilli</taxon>
        <taxon>Bacillales</taxon>
        <taxon>Bacillaceae</taxon>
        <taxon>Allobacillus</taxon>
    </lineage>
</organism>
<accession>A0A941HUI4</accession>
<dbReference type="Gene3D" id="3.90.550.10">
    <property type="entry name" value="Spore Coat Polysaccharide Biosynthesis Protein SpsA, Chain A"/>
    <property type="match status" value="1"/>
</dbReference>
<dbReference type="RefSeq" id="WP_212371203.1">
    <property type="nucleotide sequence ID" value="NZ_JAGSIE010000038.1"/>
</dbReference>
<evidence type="ECO:0000259" key="2">
    <source>
        <dbReference type="Pfam" id="PF00535"/>
    </source>
</evidence>
<dbReference type="GO" id="GO:0016758">
    <property type="term" value="F:hexosyltransferase activity"/>
    <property type="evidence" value="ECO:0007669"/>
    <property type="project" value="UniProtKB-ARBA"/>
</dbReference>
<dbReference type="EMBL" id="JAGSIE010000046">
    <property type="protein sequence ID" value="MBR7554920.1"/>
    <property type="molecule type" value="Genomic_DNA"/>
</dbReference>
<proteinExistence type="inferred from homology"/>
<dbReference type="AlphaFoldDB" id="A0A941HUI4"/>
<dbReference type="InterPro" id="IPR029044">
    <property type="entry name" value="Nucleotide-diphossugar_trans"/>
</dbReference>
<gene>
    <name evidence="3" type="ORF">KC820_11520</name>
    <name evidence="4" type="ORF">KC820_12365</name>
</gene>
<name>A0A941HUI4_9BACI</name>
<evidence type="ECO:0000256" key="1">
    <source>
        <dbReference type="ARBA" id="ARBA00006739"/>
    </source>
</evidence>
<dbReference type="CDD" id="cd00761">
    <property type="entry name" value="Glyco_tranf_GTA_type"/>
    <property type="match status" value="1"/>
</dbReference>
<reference evidence="4 5" key="1">
    <citation type="submission" date="2021-04" db="EMBL/GenBank/DDBJ databases">
        <title>Allobacillus sp. nov. SKP8-2 isolated from shrimp paste.</title>
        <authorList>
            <person name="Tanasupawat S."/>
            <person name="Yiamsombat S."/>
            <person name="Kanchanasin P."/>
            <person name="Kuncharoen N."/>
        </authorList>
    </citation>
    <scope>NUCLEOTIDE SEQUENCE [LARGE SCALE GENOMIC DNA]</scope>
    <source>
        <strain evidence="4 5">SKP8-2</strain>
    </source>
</reference>
<evidence type="ECO:0000313" key="5">
    <source>
        <dbReference type="Proteomes" id="UP000675431"/>
    </source>
</evidence>
<keyword evidence="5" id="KW-1185">Reference proteome</keyword>
<dbReference type="Pfam" id="PF00535">
    <property type="entry name" value="Glycos_transf_2"/>
    <property type="match status" value="1"/>
</dbReference>
<dbReference type="InterPro" id="IPR001173">
    <property type="entry name" value="Glyco_trans_2-like"/>
</dbReference>
<dbReference type="EMBL" id="JAGSIE010000038">
    <property type="protein sequence ID" value="MBR7554753.1"/>
    <property type="molecule type" value="Genomic_DNA"/>
</dbReference>
<dbReference type="PANTHER" id="PTHR22916:SF3">
    <property type="entry name" value="UDP-GLCNAC:BETAGAL BETA-1,3-N-ACETYLGLUCOSAMINYLTRANSFERASE-LIKE PROTEIN 1"/>
    <property type="match status" value="1"/>
</dbReference>
<comment type="caution">
    <text evidence="4">The sequence shown here is derived from an EMBL/GenBank/DDBJ whole genome shotgun (WGS) entry which is preliminary data.</text>
</comment>
<dbReference type="Proteomes" id="UP000675431">
    <property type="component" value="Unassembled WGS sequence"/>
</dbReference>